<dbReference type="Proteomes" id="UP000324222">
    <property type="component" value="Unassembled WGS sequence"/>
</dbReference>
<name>A0A5B7HCB5_PORTR</name>
<keyword evidence="1" id="KW-1133">Transmembrane helix</keyword>
<feature type="transmembrane region" description="Helical" evidence="1">
    <location>
        <begin position="64"/>
        <end position="87"/>
    </location>
</feature>
<evidence type="ECO:0000313" key="2">
    <source>
        <dbReference type="EMBL" id="MPC66598.1"/>
    </source>
</evidence>
<keyword evidence="1" id="KW-0812">Transmembrane</keyword>
<sequence length="110" mass="11565">MPDDSTAPSVQGRSCKLHLQCCRYRQCHVEVGVSRESCVRRSGTDLSASLSESFSAAIAPSSTASVLVAMATFSCLILSAICSSSLYTRCPAAMPPLPSSRACPRCSTSN</sequence>
<evidence type="ECO:0000313" key="3">
    <source>
        <dbReference type="Proteomes" id="UP000324222"/>
    </source>
</evidence>
<evidence type="ECO:0000256" key="1">
    <source>
        <dbReference type="SAM" id="Phobius"/>
    </source>
</evidence>
<gene>
    <name evidence="2" type="ORF">E2C01_060748</name>
</gene>
<proteinExistence type="predicted"/>
<protein>
    <submittedName>
        <fullName evidence="2">Uncharacterized protein</fullName>
    </submittedName>
</protein>
<keyword evidence="1" id="KW-0472">Membrane</keyword>
<dbReference type="EMBL" id="VSRR010024993">
    <property type="protein sequence ID" value="MPC66598.1"/>
    <property type="molecule type" value="Genomic_DNA"/>
</dbReference>
<accession>A0A5B7HCB5</accession>
<keyword evidence="3" id="KW-1185">Reference proteome</keyword>
<organism evidence="2 3">
    <name type="scientific">Portunus trituberculatus</name>
    <name type="common">Swimming crab</name>
    <name type="synonym">Neptunus trituberculatus</name>
    <dbReference type="NCBI Taxonomy" id="210409"/>
    <lineage>
        <taxon>Eukaryota</taxon>
        <taxon>Metazoa</taxon>
        <taxon>Ecdysozoa</taxon>
        <taxon>Arthropoda</taxon>
        <taxon>Crustacea</taxon>
        <taxon>Multicrustacea</taxon>
        <taxon>Malacostraca</taxon>
        <taxon>Eumalacostraca</taxon>
        <taxon>Eucarida</taxon>
        <taxon>Decapoda</taxon>
        <taxon>Pleocyemata</taxon>
        <taxon>Brachyura</taxon>
        <taxon>Eubrachyura</taxon>
        <taxon>Portunoidea</taxon>
        <taxon>Portunidae</taxon>
        <taxon>Portuninae</taxon>
        <taxon>Portunus</taxon>
    </lineage>
</organism>
<reference evidence="2 3" key="1">
    <citation type="submission" date="2019-05" db="EMBL/GenBank/DDBJ databases">
        <title>Another draft genome of Portunus trituberculatus and its Hox gene families provides insights of decapod evolution.</title>
        <authorList>
            <person name="Jeong J.-H."/>
            <person name="Song I."/>
            <person name="Kim S."/>
            <person name="Choi T."/>
            <person name="Kim D."/>
            <person name="Ryu S."/>
            <person name="Kim W."/>
        </authorList>
    </citation>
    <scope>NUCLEOTIDE SEQUENCE [LARGE SCALE GENOMIC DNA]</scope>
    <source>
        <tissue evidence="2">Muscle</tissue>
    </source>
</reference>
<comment type="caution">
    <text evidence="2">The sequence shown here is derived from an EMBL/GenBank/DDBJ whole genome shotgun (WGS) entry which is preliminary data.</text>
</comment>
<dbReference type="AlphaFoldDB" id="A0A5B7HCB5"/>